<feature type="compositionally biased region" description="Low complexity" evidence="2">
    <location>
        <begin position="54"/>
        <end position="69"/>
    </location>
</feature>
<accession>A0A6L2Q2A3</accession>
<feature type="region of interest" description="Disordered" evidence="2">
    <location>
        <begin position="54"/>
        <end position="80"/>
    </location>
</feature>
<feature type="compositionally biased region" description="Basic and acidic residues" evidence="2">
    <location>
        <begin position="571"/>
        <end position="583"/>
    </location>
</feature>
<dbReference type="PANTHER" id="PTHR45924">
    <property type="entry name" value="FI17866P1"/>
    <property type="match status" value="1"/>
</dbReference>
<keyword evidence="1" id="KW-0597">Phosphoprotein</keyword>
<reference evidence="6" key="1">
    <citation type="submission" date="2020-01" db="EMBL/GenBank/DDBJ databases">
        <title>Draft genome sequence of the Termite Coptotermes fromosanus.</title>
        <authorList>
            <person name="Itakura S."/>
            <person name="Yosikawa Y."/>
            <person name="Umezawa K."/>
        </authorList>
    </citation>
    <scope>NUCLEOTIDE SEQUENCE [LARGE SCALE GENOMIC DNA]</scope>
</reference>
<dbReference type="Gene3D" id="1.20.900.10">
    <property type="entry name" value="Dbl homology (DH) domain"/>
    <property type="match status" value="1"/>
</dbReference>
<dbReference type="CDD" id="cd00160">
    <property type="entry name" value="RhoGEF"/>
    <property type="match status" value="1"/>
</dbReference>
<evidence type="ECO:0000313" key="5">
    <source>
        <dbReference type="EMBL" id="GFG36885.1"/>
    </source>
</evidence>
<gene>
    <name evidence="5" type="ORF">Cfor_08693</name>
</gene>
<feature type="domain" description="DH" evidence="4">
    <location>
        <begin position="170"/>
        <end position="350"/>
    </location>
</feature>
<dbReference type="InParanoid" id="A0A6L2Q2A3"/>
<feature type="region of interest" description="Disordered" evidence="2">
    <location>
        <begin position="963"/>
        <end position="984"/>
    </location>
</feature>
<evidence type="ECO:0008006" key="7">
    <source>
        <dbReference type="Google" id="ProtNLM"/>
    </source>
</evidence>
<evidence type="ECO:0000259" key="4">
    <source>
        <dbReference type="PROSITE" id="PS50010"/>
    </source>
</evidence>
<dbReference type="SUPFAM" id="SSF48065">
    <property type="entry name" value="DBL homology domain (DH-domain)"/>
    <property type="match status" value="1"/>
</dbReference>
<evidence type="ECO:0000313" key="6">
    <source>
        <dbReference type="Proteomes" id="UP000502823"/>
    </source>
</evidence>
<dbReference type="OrthoDB" id="1594986at2759"/>
<evidence type="ECO:0000259" key="3">
    <source>
        <dbReference type="PROSITE" id="PS50003"/>
    </source>
</evidence>
<dbReference type="InterPro" id="IPR055251">
    <property type="entry name" value="SOS1_NGEF_PH"/>
</dbReference>
<sequence length="1538" mass="171661">WAVIFAGTSTDLVPTLLGMYDALIGRSSQATDRSMEEARISVVPSGVSRPLSISSIASSSSSSSGTSSCSGGGGRRLGAAPKSSAYLASIESLEDDSDDPESGDGGGGGGGGKQRLHHQKPIISRAERLKGGSGGSQGSGDSGVCSPCSYISSPCPPPGRPRYCDPHLNYMDRVVMEIVETEGVYVRDLQQVIEGYLDVWRATPSCPLSDKQLADLFNNIEDIYRFNSAFLGELEQCGLDPVPVAQSFVRNNTGFSVYTQYCTNYPRTVSVLTELMRQDTTVRLFRERQTALQHALPLGSYLLKPVQRILKYHLLLQNIVKHYVYEAEGYKDIVDALSAMTGIAHHINNMKRRHEHAVRVQEIQSLLYGWEGEDLTTFGELCAEGTFRIYGAKALRHAFLFDRMLLITKKKEEGILGYKTHIMCSNLMLIESVPGEPLSFHVIPFDNPRLQYTLQARNLEQKREWTLQLKRVILENYNAVIPSHARQLVMELGQNRTDDEIMADKATPKRQHSAPEYLEKRKQERDRRKSETGLRYRLRRSRKSDVGTSGGSTEQNSPLLQRRGRRASSSSRDHSESQAESHRSTSPHARFKDRFGSWRRKSEPGCYSTGISGSKKSPKLTVAPTVDKQEVQSEVQNNIHDDIRLRQRRSSLNVESSPANLNDKECGETADDSIDSECGEKLVTSSEEVKCNNGAERKESNVEQAKTLEEIVSQLLMQNHEFQKILKKQQRHVNLRHRLTSFGNGTSSVGGGNHDETTDTEYDDEDGIYETLSMTASVTAPSRSGAISGQSYRAHRHAHMRALRNEQKCIAANMRQCESPALESEYVTLICNTEDKCIDRLHCLSHSKFNKEENMIMENEVPLRGCSVNIYTNGAADVTSKQEWLHSQSSPVVDKNDREDERCSFDWDKNRDGFGNYDNLQHIWESVCRQQEEIQCLMGTEERKRDGNGEDALMNLRRTQSFSCQGGEGGDAPRPGQCLQPSMSQTSLDATNIPTLPAVWLKQQGEHLATPNKKSGSLPRSFQLSHELHTSAHEGSFKGGSLRSRLLSRDGRSCSDRPFTIASDKPPEINFEDIERYIEESDACHVRNRFPLNAGDTTEDDSMTDYTATPNTSLNELNVHPEYKIYRPSISKASLRHVISSVSNKLAGMRLSSETLESNDGEVEQERLLQRERRASKLVYALARQYSKTLKHRIRNIMGEDSTDEYYDTVQHRTPSPMQTMCAPSLPIYKQGSSNLGARIAHCSSEYANPRQLYPNIPPPSESVLKTSDMRPYSVLSVSSNFTASSSEGEKTSGFGGSLDTAIPFSISATTIAPCNSPRESAQEKTDDVNLSDGSADSYYERSFEAVESLLENEMFRDSAVFSDHEELTDSPRTSNDCSIVNGHDDRVPPLRPIKNYKIPPPVPAKPDTLKSKPTTQAPVSKSGIFEKVRSLEENCRYQKEDHIIHSLEGISKSIHDRRRELEHWKASGNSMSRDDECDTSSQHSTASTVIEVSPCKESKDVCEESEESGTPRGWVKHVIGKLQGSPSDGAQRRDQCQ</sequence>
<feature type="non-terminal residue" evidence="5">
    <location>
        <position position="1"/>
    </location>
</feature>
<feature type="region of interest" description="Disordered" evidence="2">
    <location>
        <begin position="1364"/>
        <end position="1420"/>
    </location>
</feature>
<comment type="caution">
    <text evidence="5">The sequence shown here is derived from an EMBL/GenBank/DDBJ whole genome shotgun (WGS) entry which is preliminary data.</text>
</comment>
<dbReference type="GO" id="GO:0031267">
    <property type="term" value="F:small GTPase binding"/>
    <property type="evidence" value="ECO:0007669"/>
    <property type="project" value="TreeGrafter"/>
</dbReference>
<evidence type="ECO:0000256" key="2">
    <source>
        <dbReference type="SAM" id="MobiDB-lite"/>
    </source>
</evidence>
<dbReference type="PROSITE" id="PS50010">
    <property type="entry name" value="DH_2"/>
    <property type="match status" value="1"/>
</dbReference>
<feature type="compositionally biased region" description="Basic and acidic residues" evidence="2">
    <location>
        <begin position="517"/>
        <end position="534"/>
    </location>
</feature>
<dbReference type="CDD" id="cd13243">
    <property type="entry name" value="PH_PLEKHG1_G2_G3"/>
    <property type="match status" value="1"/>
</dbReference>
<feature type="compositionally biased region" description="Polar residues" evidence="2">
    <location>
        <begin position="1480"/>
        <end position="1491"/>
    </location>
</feature>
<name>A0A6L2Q2A3_COPFO</name>
<proteinExistence type="predicted"/>
<dbReference type="EMBL" id="BLKM01009497">
    <property type="protein sequence ID" value="GFG36885.1"/>
    <property type="molecule type" value="Genomic_DNA"/>
</dbReference>
<dbReference type="InterPro" id="IPR001849">
    <property type="entry name" value="PH_domain"/>
</dbReference>
<dbReference type="Gene3D" id="2.30.29.30">
    <property type="entry name" value="Pleckstrin-homology domain (PH domain)/Phosphotyrosine-binding domain (PTB)"/>
    <property type="match status" value="1"/>
</dbReference>
<dbReference type="PROSITE" id="PS50003">
    <property type="entry name" value="PH_DOMAIN"/>
    <property type="match status" value="1"/>
</dbReference>
<dbReference type="SMART" id="SM00325">
    <property type="entry name" value="RhoGEF"/>
    <property type="match status" value="1"/>
</dbReference>
<feature type="region of interest" description="Disordered" evidence="2">
    <location>
        <begin position="92"/>
        <end position="117"/>
    </location>
</feature>
<dbReference type="InterPro" id="IPR043324">
    <property type="entry name" value="PH_PLEKHG1_G2_G3"/>
</dbReference>
<feature type="region of interest" description="Disordered" evidence="2">
    <location>
        <begin position="500"/>
        <end position="628"/>
    </location>
</feature>
<dbReference type="Pfam" id="PF00621">
    <property type="entry name" value="RhoGEF"/>
    <property type="match status" value="1"/>
</dbReference>
<feature type="region of interest" description="Disordered" evidence="2">
    <location>
        <begin position="1314"/>
        <end position="1334"/>
    </location>
</feature>
<dbReference type="InterPro" id="IPR011993">
    <property type="entry name" value="PH-like_dom_sf"/>
</dbReference>
<feature type="domain" description="PH" evidence="3">
    <location>
        <begin position="380"/>
        <end position="474"/>
    </location>
</feature>
<feature type="region of interest" description="Disordered" evidence="2">
    <location>
        <begin position="1466"/>
        <end position="1538"/>
    </location>
</feature>
<organism evidence="5 6">
    <name type="scientific">Coptotermes formosanus</name>
    <name type="common">Formosan subterranean termite</name>
    <dbReference type="NCBI Taxonomy" id="36987"/>
    <lineage>
        <taxon>Eukaryota</taxon>
        <taxon>Metazoa</taxon>
        <taxon>Ecdysozoa</taxon>
        <taxon>Arthropoda</taxon>
        <taxon>Hexapoda</taxon>
        <taxon>Insecta</taxon>
        <taxon>Pterygota</taxon>
        <taxon>Neoptera</taxon>
        <taxon>Polyneoptera</taxon>
        <taxon>Dictyoptera</taxon>
        <taxon>Blattodea</taxon>
        <taxon>Blattoidea</taxon>
        <taxon>Termitoidae</taxon>
        <taxon>Rhinotermitidae</taxon>
        <taxon>Coptotermes</taxon>
    </lineage>
</organism>
<feature type="compositionally biased region" description="Acidic residues" evidence="2">
    <location>
        <begin position="92"/>
        <end position="102"/>
    </location>
</feature>
<feature type="region of interest" description="Disordered" evidence="2">
    <location>
        <begin position="650"/>
        <end position="672"/>
    </location>
</feature>
<protein>
    <recommendedName>
        <fullName evidence="7">DH domain-containing protein</fullName>
    </recommendedName>
</protein>
<keyword evidence="6" id="KW-1185">Reference proteome</keyword>
<dbReference type="InterPro" id="IPR035899">
    <property type="entry name" value="DBL_dom_sf"/>
</dbReference>
<feature type="compositionally biased region" description="Polar residues" evidence="2">
    <location>
        <begin position="650"/>
        <end position="660"/>
    </location>
</feature>
<feature type="compositionally biased region" description="Basic and acidic residues" evidence="2">
    <location>
        <begin position="590"/>
        <end position="603"/>
    </location>
</feature>
<dbReference type="Proteomes" id="UP000502823">
    <property type="component" value="Unassembled WGS sequence"/>
</dbReference>
<dbReference type="GO" id="GO:0005085">
    <property type="term" value="F:guanyl-nucleotide exchange factor activity"/>
    <property type="evidence" value="ECO:0007669"/>
    <property type="project" value="InterPro"/>
</dbReference>
<dbReference type="Pfam" id="PF22697">
    <property type="entry name" value="SOS1_NGEF_PH"/>
    <property type="match status" value="1"/>
</dbReference>
<dbReference type="PANTHER" id="PTHR45924:SF2">
    <property type="entry name" value="FI17866P1"/>
    <property type="match status" value="1"/>
</dbReference>
<feature type="compositionally biased region" description="Gly residues" evidence="2">
    <location>
        <begin position="103"/>
        <end position="113"/>
    </location>
</feature>
<dbReference type="SMART" id="SM00233">
    <property type="entry name" value="PH"/>
    <property type="match status" value="1"/>
</dbReference>
<dbReference type="InterPro" id="IPR000219">
    <property type="entry name" value="DH_dom"/>
</dbReference>
<dbReference type="SUPFAM" id="SSF50729">
    <property type="entry name" value="PH domain-like"/>
    <property type="match status" value="1"/>
</dbReference>
<evidence type="ECO:0000256" key="1">
    <source>
        <dbReference type="ARBA" id="ARBA00022553"/>
    </source>
</evidence>